<evidence type="ECO:0000256" key="5">
    <source>
        <dbReference type="ARBA" id="ARBA00022898"/>
    </source>
</evidence>
<dbReference type="GO" id="GO:0003700">
    <property type="term" value="F:DNA-binding transcription factor activity"/>
    <property type="evidence" value="ECO:0007669"/>
    <property type="project" value="InterPro"/>
</dbReference>
<keyword evidence="5" id="KW-0663">Pyridoxal phosphate</keyword>
<organism evidence="11 12">
    <name type="scientific">Brevibacillus agri</name>
    <dbReference type="NCBI Taxonomy" id="51101"/>
    <lineage>
        <taxon>Bacteria</taxon>
        <taxon>Bacillati</taxon>
        <taxon>Bacillota</taxon>
        <taxon>Bacilli</taxon>
        <taxon>Bacillales</taxon>
        <taxon>Paenibacillaceae</taxon>
        <taxon>Brevibacillus</taxon>
    </lineage>
</organism>
<dbReference type="InterPro" id="IPR004839">
    <property type="entry name" value="Aminotransferase_I/II_large"/>
</dbReference>
<sequence length="478" mass="53254">MEWKPDKHAGAPVYQQITKRLEQQIVSGELPPGASLPPERVLARRYGVNRGTVSAAYEELRAMGLLQSWQGSGTWVSRHLWGVRQMPNWYKYTNGGAFLPAYPLAKRIQEACLDEGIINLAKAELHSSMIPSLSAEKLGGLQHMNLELGYAQPKGDPALREVLVAHLAENYGIEASSEEILVTSGGQQALHLISQCLLNPGDAIAMEGPSYSYSLPLFSSAGLRLYRLPQDEQGIITEAVSALHREQRIRMVFVNPTYHNPTGIVMSEARRAQLLAVCQEQRIPLVEDDAYGALTLAGQPRPPKPIKAIDQSGNVLYVNSLSKTIAPGLRIGWLVGPRSVVERLADAKQQMDFGTSSISQQLARHFLQEACWRGQLQKLSAYLLQQQKAMHTVLETEIKQFAAWNRPGGSYHIWCRLHEPIEEKELLDAAIREGVVFTPGGVYGAEPGWLRLTYSWEDAEKIEEGIRRLKKVLQTSRR</sequence>
<dbReference type="FunFam" id="3.40.640.10:FF:000023">
    <property type="entry name" value="Transcriptional regulator, GntR family"/>
    <property type="match status" value="1"/>
</dbReference>
<dbReference type="InterPro" id="IPR036388">
    <property type="entry name" value="WH-like_DNA-bd_sf"/>
</dbReference>
<evidence type="ECO:0000256" key="8">
    <source>
        <dbReference type="ARBA" id="ARBA00023163"/>
    </source>
</evidence>
<dbReference type="AlphaFoldDB" id="A0A3M8BFA4"/>
<dbReference type="Gene3D" id="3.90.1150.10">
    <property type="entry name" value="Aspartate Aminotransferase, domain 1"/>
    <property type="match status" value="1"/>
</dbReference>
<evidence type="ECO:0000313" key="12">
    <source>
        <dbReference type="Proteomes" id="UP000276178"/>
    </source>
</evidence>
<evidence type="ECO:0000256" key="2">
    <source>
        <dbReference type="ARBA" id="ARBA00005384"/>
    </source>
</evidence>
<dbReference type="InterPro" id="IPR036390">
    <property type="entry name" value="WH_DNA-bd_sf"/>
</dbReference>
<reference evidence="10 13" key="2">
    <citation type="submission" date="2019-06" db="EMBL/GenBank/DDBJ databases">
        <title>Whole genome shotgun sequence of Brevibacillus agri NBRC 15538.</title>
        <authorList>
            <person name="Hosoyama A."/>
            <person name="Uohara A."/>
            <person name="Ohji S."/>
            <person name="Ichikawa N."/>
        </authorList>
    </citation>
    <scope>NUCLEOTIDE SEQUENCE [LARGE SCALE GENOMIC DNA]</scope>
    <source>
        <strain evidence="10 13">NBRC 15538</strain>
    </source>
</reference>
<accession>A0A3M8BFA4</accession>
<dbReference type="Proteomes" id="UP000317180">
    <property type="component" value="Unassembled WGS sequence"/>
</dbReference>
<dbReference type="GeneID" id="82810102"/>
<keyword evidence="7" id="KW-0238">DNA-binding</keyword>
<dbReference type="GO" id="GO:0003677">
    <property type="term" value="F:DNA binding"/>
    <property type="evidence" value="ECO:0007669"/>
    <property type="project" value="UniProtKB-KW"/>
</dbReference>
<dbReference type="RefSeq" id="WP_026558095.1">
    <property type="nucleotide sequence ID" value="NZ_BJOD01000026.1"/>
</dbReference>
<keyword evidence="3 11" id="KW-0032">Aminotransferase</keyword>
<dbReference type="Gene3D" id="3.40.640.10">
    <property type="entry name" value="Type I PLP-dependent aspartate aminotransferase-like (Major domain)"/>
    <property type="match status" value="1"/>
</dbReference>
<evidence type="ECO:0000259" key="9">
    <source>
        <dbReference type="PROSITE" id="PS50949"/>
    </source>
</evidence>
<evidence type="ECO:0000256" key="3">
    <source>
        <dbReference type="ARBA" id="ARBA00022576"/>
    </source>
</evidence>
<gene>
    <name evidence="10" type="ORF">BAG01nite_27530</name>
    <name evidence="11" type="ORF">EB820_00030</name>
</gene>
<name>A0A3M8BFA4_9BACL</name>
<dbReference type="PRINTS" id="PR00035">
    <property type="entry name" value="HTHGNTR"/>
</dbReference>
<reference evidence="11 12" key="1">
    <citation type="submission" date="2018-10" db="EMBL/GenBank/DDBJ databases">
        <title>Phylogenomics of Brevibacillus.</title>
        <authorList>
            <person name="Dunlap C."/>
        </authorList>
    </citation>
    <scope>NUCLEOTIDE SEQUENCE [LARGE SCALE GENOMIC DNA]</scope>
    <source>
        <strain evidence="11 12">NRRL NRS 1219</strain>
    </source>
</reference>
<dbReference type="PANTHER" id="PTHR46577:SF2">
    <property type="entry name" value="TRANSCRIPTIONAL REGULATORY PROTEIN"/>
    <property type="match status" value="1"/>
</dbReference>
<comment type="caution">
    <text evidence="11">The sequence shown here is derived from an EMBL/GenBank/DDBJ whole genome shotgun (WGS) entry which is preliminary data.</text>
</comment>
<keyword evidence="13" id="KW-1185">Reference proteome</keyword>
<dbReference type="SUPFAM" id="SSF46785">
    <property type="entry name" value="Winged helix' DNA-binding domain"/>
    <property type="match status" value="1"/>
</dbReference>
<dbReference type="PANTHER" id="PTHR46577">
    <property type="entry name" value="HTH-TYPE TRANSCRIPTIONAL REGULATORY PROTEIN GABR"/>
    <property type="match status" value="1"/>
</dbReference>
<evidence type="ECO:0000256" key="7">
    <source>
        <dbReference type="ARBA" id="ARBA00023125"/>
    </source>
</evidence>
<evidence type="ECO:0000313" key="11">
    <source>
        <dbReference type="EMBL" id="RNB62110.1"/>
    </source>
</evidence>
<dbReference type="InterPro" id="IPR000524">
    <property type="entry name" value="Tscrpt_reg_HTH_GntR"/>
</dbReference>
<dbReference type="CDD" id="cd07377">
    <property type="entry name" value="WHTH_GntR"/>
    <property type="match status" value="1"/>
</dbReference>
<dbReference type="GO" id="GO:0030170">
    <property type="term" value="F:pyridoxal phosphate binding"/>
    <property type="evidence" value="ECO:0007669"/>
    <property type="project" value="InterPro"/>
</dbReference>
<feature type="domain" description="HTH gntR-type" evidence="9">
    <location>
        <begin position="11"/>
        <end position="79"/>
    </location>
</feature>
<dbReference type="InterPro" id="IPR015422">
    <property type="entry name" value="PyrdxlP-dep_Trfase_small"/>
</dbReference>
<evidence type="ECO:0000313" key="13">
    <source>
        <dbReference type="Proteomes" id="UP000317180"/>
    </source>
</evidence>
<dbReference type="InterPro" id="IPR051446">
    <property type="entry name" value="HTH_trans_reg/aminotransferase"/>
</dbReference>
<comment type="cofactor">
    <cofactor evidence="1">
        <name>pyridoxal 5'-phosphate</name>
        <dbReference type="ChEBI" id="CHEBI:597326"/>
    </cofactor>
</comment>
<keyword evidence="4 11" id="KW-0808">Transferase</keyword>
<dbReference type="Gene3D" id="1.10.10.10">
    <property type="entry name" value="Winged helix-like DNA-binding domain superfamily/Winged helix DNA-binding domain"/>
    <property type="match status" value="1"/>
</dbReference>
<evidence type="ECO:0000313" key="10">
    <source>
        <dbReference type="EMBL" id="GED26651.1"/>
    </source>
</evidence>
<keyword evidence="8" id="KW-0804">Transcription</keyword>
<dbReference type="EMBL" id="BJOD01000026">
    <property type="protein sequence ID" value="GED26651.1"/>
    <property type="molecule type" value="Genomic_DNA"/>
</dbReference>
<dbReference type="Pfam" id="PF00155">
    <property type="entry name" value="Aminotran_1_2"/>
    <property type="match status" value="1"/>
</dbReference>
<dbReference type="InterPro" id="IPR015424">
    <property type="entry name" value="PyrdxlP-dep_Trfase"/>
</dbReference>
<dbReference type="InterPro" id="IPR015421">
    <property type="entry name" value="PyrdxlP-dep_Trfase_major"/>
</dbReference>
<dbReference type="GO" id="GO:0008483">
    <property type="term" value="F:transaminase activity"/>
    <property type="evidence" value="ECO:0007669"/>
    <property type="project" value="UniProtKB-KW"/>
</dbReference>
<comment type="similarity">
    <text evidence="2">In the C-terminal section; belongs to the class-I pyridoxal-phosphate-dependent aminotransferase family.</text>
</comment>
<evidence type="ECO:0000256" key="1">
    <source>
        <dbReference type="ARBA" id="ARBA00001933"/>
    </source>
</evidence>
<dbReference type="EMBL" id="RHHN01000001">
    <property type="protein sequence ID" value="RNB62110.1"/>
    <property type="molecule type" value="Genomic_DNA"/>
</dbReference>
<evidence type="ECO:0000256" key="4">
    <source>
        <dbReference type="ARBA" id="ARBA00022679"/>
    </source>
</evidence>
<dbReference type="OrthoDB" id="9802601at2"/>
<protein>
    <submittedName>
        <fullName evidence="10">GntR family transcriptional regulator</fullName>
    </submittedName>
    <submittedName>
        <fullName evidence="11">PLP-dependent aminotransferase family protein</fullName>
    </submittedName>
</protein>
<proteinExistence type="inferred from homology"/>
<dbReference type="PROSITE" id="PS50949">
    <property type="entry name" value="HTH_GNTR"/>
    <property type="match status" value="1"/>
</dbReference>
<keyword evidence="6" id="KW-0805">Transcription regulation</keyword>
<evidence type="ECO:0000256" key="6">
    <source>
        <dbReference type="ARBA" id="ARBA00023015"/>
    </source>
</evidence>
<dbReference type="CDD" id="cd00609">
    <property type="entry name" value="AAT_like"/>
    <property type="match status" value="1"/>
</dbReference>
<dbReference type="Pfam" id="PF00392">
    <property type="entry name" value="GntR"/>
    <property type="match status" value="1"/>
</dbReference>
<dbReference type="SMART" id="SM00345">
    <property type="entry name" value="HTH_GNTR"/>
    <property type="match status" value="1"/>
</dbReference>
<dbReference type="Proteomes" id="UP000276178">
    <property type="component" value="Unassembled WGS sequence"/>
</dbReference>
<dbReference type="SUPFAM" id="SSF53383">
    <property type="entry name" value="PLP-dependent transferases"/>
    <property type="match status" value="1"/>
</dbReference>